<keyword evidence="2" id="KW-1185">Reference proteome</keyword>
<accession>A0ACC8X7F2</accession>
<dbReference type="EMBL" id="LJDB01000106">
    <property type="protein sequence ID" value="ONI37659.1"/>
    <property type="molecule type" value="Genomic_DNA"/>
</dbReference>
<sequence>MKYNNFKAFTATQTQAILTVTFILPPVNIQGNEMITDLDNLAEQLEKDETVKVVIFESAKADFVVSHEEMNMLEHISTEPIERGEIKILELALVLERLNKVSPAVLNKVAEQINGHKIA</sequence>
<gene>
    <name evidence="1" type="ORF">AN396_12565</name>
</gene>
<protein>
    <submittedName>
        <fullName evidence="1">Uncharacterized protein</fullName>
    </submittedName>
</protein>
<name>A0ACC8X7F2_9FIRM</name>
<comment type="caution">
    <text evidence="1">The sequence shown here is derived from an EMBL/GenBank/DDBJ whole genome shotgun (WGS) entry which is preliminary data.</text>
</comment>
<evidence type="ECO:0000313" key="1">
    <source>
        <dbReference type="EMBL" id="ONI37659.1"/>
    </source>
</evidence>
<proteinExistence type="predicted"/>
<reference evidence="1" key="1">
    <citation type="submission" date="2016-08" db="EMBL/GenBank/DDBJ databases">
        <authorList>
            <person name="Ngugi D.K."/>
            <person name="Miyake S."/>
            <person name="Stingl U."/>
        </authorList>
    </citation>
    <scope>NUCLEOTIDE SEQUENCE</scope>
    <source>
        <strain evidence="1">SCG-B11WGA-EpuloA1</strain>
    </source>
</reference>
<dbReference type="Proteomes" id="UP000188605">
    <property type="component" value="Unassembled WGS sequence"/>
</dbReference>
<evidence type="ECO:0000313" key="2">
    <source>
        <dbReference type="Proteomes" id="UP000188605"/>
    </source>
</evidence>
<organism evidence="1 2">
    <name type="scientific">Candidatus Epulonipiscium fishelsonii</name>
    <dbReference type="NCBI Taxonomy" id="77094"/>
    <lineage>
        <taxon>Bacteria</taxon>
        <taxon>Bacillati</taxon>
        <taxon>Bacillota</taxon>
        <taxon>Clostridia</taxon>
        <taxon>Lachnospirales</taxon>
        <taxon>Lachnospiraceae</taxon>
        <taxon>Candidatus Epulonipiscium</taxon>
    </lineage>
</organism>